<gene>
    <name evidence="5" type="ORF">H9698_08610</name>
</gene>
<keyword evidence="3" id="KW-0378">Hydrolase</keyword>
<dbReference type="EMBL" id="DWWA01000044">
    <property type="protein sequence ID" value="HJC72835.1"/>
    <property type="molecule type" value="Genomic_DNA"/>
</dbReference>
<evidence type="ECO:0000313" key="5">
    <source>
        <dbReference type="EMBL" id="HJC72835.1"/>
    </source>
</evidence>
<reference evidence="5" key="2">
    <citation type="submission" date="2021-04" db="EMBL/GenBank/DDBJ databases">
        <authorList>
            <person name="Gilroy R."/>
        </authorList>
    </citation>
    <scope>NUCLEOTIDE SEQUENCE</scope>
    <source>
        <strain evidence="5">5933</strain>
    </source>
</reference>
<proteinExistence type="predicted"/>
<name>A0A9D2TJQ6_9FIRM</name>
<dbReference type="Proteomes" id="UP000823918">
    <property type="component" value="Unassembled WGS sequence"/>
</dbReference>
<evidence type="ECO:0000259" key="4">
    <source>
        <dbReference type="Pfam" id="PF04586"/>
    </source>
</evidence>
<dbReference type="Pfam" id="PF04586">
    <property type="entry name" value="Peptidase_S78"/>
    <property type="match status" value="1"/>
</dbReference>
<accession>A0A9D2TJQ6</accession>
<evidence type="ECO:0000256" key="3">
    <source>
        <dbReference type="ARBA" id="ARBA00022801"/>
    </source>
</evidence>
<feature type="domain" description="Prohead serine protease" evidence="4">
    <location>
        <begin position="28"/>
        <end position="169"/>
    </location>
</feature>
<protein>
    <submittedName>
        <fullName evidence="5">HK97 family phage prohead protease</fullName>
    </submittedName>
</protein>
<keyword evidence="2 5" id="KW-0645">Protease</keyword>
<evidence type="ECO:0000256" key="1">
    <source>
        <dbReference type="ARBA" id="ARBA00022612"/>
    </source>
</evidence>
<keyword evidence="1" id="KW-1188">Viral release from host cell</keyword>
<dbReference type="AlphaFoldDB" id="A0A9D2TJQ6"/>
<reference evidence="5" key="1">
    <citation type="journal article" date="2021" name="PeerJ">
        <title>Extensive microbial diversity within the chicken gut microbiome revealed by metagenomics and culture.</title>
        <authorList>
            <person name="Gilroy R."/>
            <person name="Ravi A."/>
            <person name="Getino M."/>
            <person name="Pursley I."/>
            <person name="Horton D.L."/>
            <person name="Alikhan N.F."/>
            <person name="Baker D."/>
            <person name="Gharbi K."/>
            <person name="Hall N."/>
            <person name="Watson M."/>
            <person name="Adriaenssens E.M."/>
            <person name="Foster-Nyarko E."/>
            <person name="Jarju S."/>
            <person name="Secka A."/>
            <person name="Antonio M."/>
            <person name="Oren A."/>
            <person name="Chaudhuri R.R."/>
            <person name="La Ragione R."/>
            <person name="Hildebrand F."/>
            <person name="Pallen M.J."/>
        </authorList>
    </citation>
    <scope>NUCLEOTIDE SEQUENCE</scope>
    <source>
        <strain evidence="5">5933</strain>
    </source>
</reference>
<evidence type="ECO:0000313" key="6">
    <source>
        <dbReference type="Proteomes" id="UP000823918"/>
    </source>
</evidence>
<organism evidence="5 6">
    <name type="scientific">Candidatus Ruthenibacterium merdavium</name>
    <dbReference type="NCBI Taxonomy" id="2838752"/>
    <lineage>
        <taxon>Bacteria</taxon>
        <taxon>Bacillati</taxon>
        <taxon>Bacillota</taxon>
        <taxon>Clostridia</taxon>
        <taxon>Eubacteriales</taxon>
        <taxon>Oscillospiraceae</taxon>
        <taxon>Ruthenibacterium</taxon>
    </lineage>
</organism>
<evidence type="ECO:0000256" key="2">
    <source>
        <dbReference type="ARBA" id="ARBA00022670"/>
    </source>
</evidence>
<dbReference type="InterPro" id="IPR054613">
    <property type="entry name" value="Peptidase_S78_dom"/>
</dbReference>
<comment type="caution">
    <text evidence="5">The sequence shown here is derived from an EMBL/GenBank/DDBJ whole genome shotgun (WGS) entry which is preliminary data.</text>
</comment>
<sequence length="203" mass="23425">MPMKAERQYRSAVLPFFVAEQSKRFETDFYVEGFAARYGPYKLYEDEGGAIYEAFERSAFAETDFSDVIFQYNHTGRVFARGSNKTLIVEPQDSGLFMAADLGLTEASRQMFEEIRTGLVTKMSWAFLPDVKSLVFDKSTRTFVHRKILKVFDVSAVSFPANADTEINTRGFCNGVIAKTLEEYRRRELKKRKLKLLLEVMKR</sequence>
<dbReference type="GO" id="GO:0008233">
    <property type="term" value="F:peptidase activity"/>
    <property type="evidence" value="ECO:0007669"/>
    <property type="project" value="UniProtKB-KW"/>
</dbReference>
<dbReference type="GO" id="GO:0006508">
    <property type="term" value="P:proteolysis"/>
    <property type="evidence" value="ECO:0007669"/>
    <property type="project" value="UniProtKB-KW"/>
</dbReference>